<dbReference type="Proteomes" id="UP000478052">
    <property type="component" value="Unassembled WGS sequence"/>
</dbReference>
<evidence type="ECO:0000256" key="1">
    <source>
        <dbReference type="SAM" id="Phobius"/>
    </source>
</evidence>
<keyword evidence="1" id="KW-0472">Membrane</keyword>
<name>A0A6G0XUB4_APHCR</name>
<sequence length="67" mass="7858">MNHRASFIVGEFTESMGVTSMQTGFVILFCVIQMFMSCYIFDILHNKKDSMTFALYSCNWSEFFDMK</sequence>
<evidence type="ECO:0000313" key="3">
    <source>
        <dbReference type="Proteomes" id="UP000478052"/>
    </source>
</evidence>
<dbReference type="EMBL" id="VUJU01007513">
    <property type="protein sequence ID" value="KAF0744260.1"/>
    <property type="molecule type" value="Genomic_DNA"/>
</dbReference>
<evidence type="ECO:0000313" key="2">
    <source>
        <dbReference type="EMBL" id="KAF0744260.1"/>
    </source>
</evidence>
<gene>
    <name evidence="2" type="ORF">FWK35_00031896</name>
</gene>
<keyword evidence="3" id="KW-1185">Reference proteome</keyword>
<keyword evidence="1" id="KW-0812">Transmembrane</keyword>
<keyword evidence="1" id="KW-1133">Transmembrane helix</keyword>
<protein>
    <submittedName>
        <fullName evidence="2">Odorant receptor 2a-like</fullName>
    </submittedName>
</protein>
<accession>A0A6G0XUB4</accession>
<dbReference type="AlphaFoldDB" id="A0A6G0XUB4"/>
<organism evidence="2 3">
    <name type="scientific">Aphis craccivora</name>
    <name type="common">Cowpea aphid</name>
    <dbReference type="NCBI Taxonomy" id="307492"/>
    <lineage>
        <taxon>Eukaryota</taxon>
        <taxon>Metazoa</taxon>
        <taxon>Ecdysozoa</taxon>
        <taxon>Arthropoda</taxon>
        <taxon>Hexapoda</taxon>
        <taxon>Insecta</taxon>
        <taxon>Pterygota</taxon>
        <taxon>Neoptera</taxon>
        <taxon>Paraneoptera</taxon>
        <taxon>Hemiptera</taxon>
        <taxon>Sternorrhyncha</taxon>
        <taxon>Aphidomorpha</taxon>
        <taxon>Aphidoidea</taxon>
        <taxon>Aphididae</taxon>
        <taxon>Aphidini</taxon>
        <taxon>Aphis</taxon>
        <taxon>Aphis</taxon>
    </lineage>
</organism>
<reference evidence="2 3" key="1">
    <citation type="submission" date="2019-08" db="EMBL/GenBank/DDBJ databases">
        <title>Whole genome of Aphis craccivora.</title>
        <authorList>
            <person name="Voronova N.V."/>
            <person name="Shulinski R.S."/>
            <person name="Bandarenka Y.V."/>
            <person name="Zhorov D.G."/>
            <person name="Warner D."/>
        </authorList>
    </citation>
    <scope>NUCLEOTIDE SEQUENCE [LARGE SCALE GENOMIC DNA]</scope>
    <source>
        <strain evidence="2">180601</strain>
        <tissue evidence="2">Whole Body</tissue>
    </source>
</reference>
<feature type="transmembrane region" description="Helical" evidence="1">
    <location>
        <begin position="20"/>
        <end position="41"/>
    </location>
</feature>
<keyword evidence="2" id="KW-0675">Receptor</keyword>
<proteinExistence type="predicted"/>
<comment type="caution">
    <text evidence="2">The sequence shown here is derived from an EMBL/GenBank/DDBJ whole genome shotgun (WGS) entry which is preliminary data.</text>
</comment>
<dbReference type="OrthoDB" id="6587656at2759"/>